<keyword evidence="3" id="KW-0378">Hydrolase</keyword>
<dbReference type="InterPro" id="IPR020084">
    <property type="entry name" value="NUDIX_hydrolase_CS"/>
</dbReference>
<dbReference type="SUPFAM" id="SSF55811">
    <property type="entry name" value="Nudix"/>
    <property type="match status" value="1"/>
</dbReference>
<dbReference type="EMBL" id="PFET01000009">
    <property type="protein sequence ID" value="PJE75789.1"/>
    <property type="molecule type" value="Genomic_DNA"/>
</dbReference>
<comment type="caution">
    <text evidence="5">The sequence shown here is derived from an EMBL/GenBank/DDBJ whole genome shotgun (WGS) entry which is preliminary data.</text>
</comment>
<keyword evidence="2" id="KW-0808">Transferase</keyword>
<dbReference type="GO" id="GO:0016787">
    <property type="term" value="F:hydrolase activity"/>
    <property type="evidence" value="ECO:0007669"/>
    <property type="project" value="UniProtKB-KW"/>
</dbReference>
<dbReference type="Pfam" id="PF00293">
    <property type="entry name" value="NUDIX"/>
    <property type="match status" value="1"/>
</dbReference>
<feature type="domain" description="Nudix hydrolase" evidence="4">
    <location>
        <begin position="293"/>
        <end position="442"/>
    </location>
</feature>
<dbReference type="CDD" id="cd06533">
    <property type="entry name" value="Glyco_transf_WecG_TagA"/>
    <property type="match status" value="1"/>
</dbReference>
<dbReference type="GO" id="GO:0016758">
    <property type="term" value="F:hexosyltransferase activity"/>
    <property type="evidence" value="ECO:0007669"/>
    <property type="project" value="TreeGrafter"/>
</dbReference>
<dbReference type="PROSITE" id="PS51462">
    <property type="entry name" value="NUDIX"/>
    <property type="match status" value="1"/>
</dbReference>
<gene>
    <name evidence="5" type="ORF">COV04_02495</name>
</gene>
<dbReference type="InterPro" id="IPR000086">
    <property type="entry name" value="NUDIX_hydrolase_dom"/>
</dbReference>
<dbReference type="Proteomes" id="UP000231152">
    <property type="component" value="Unassembled WGS sequence"/>
</dbReference>
<reference evidence="5 6" key="1">
    <citation type="submission" date="2017-09" db="EMBL/GenBank/DDBJ databases">
        <title>Depth-based differentiation of microbial function through sediment-hosted aquifers and enrichment of novel symbionts in the deep terrestrial subsurface.</title>
        <authorList>
            <person name="Probst A.J."/>
            <person name="Ladd B."/>
            <person name="Jarett J.K."/>
            <person name="Geller-Mcgrath D.E."/>
            <person name="Sieber C.M."/>
            <person name="Emerson J.B."/>
            <person name="Anantharaman K."/>
            <person name="Thomas B.C."/>
            <person name="Malmstrom R."/>
            <person name="Stieglmeier M."/>
            <person name="Klingl A."/>
            <person name="Woyke T."/>
            <person name="Ryan C.M."/>
            <person name="Banfield J.F."/>
        </authorList>
    </citation>
    <scope>NUCLEOTIDE SEQUENCE [LARGE SCALE GENOMIC DNA]</scope>
    <source>
        <strain evidence="5">CG10_big_fil_rev_8_21_14_0_10_48_11</strain>
    </source>
</reference>
<evidence type="ECO:0000256" key="1">
    <source>
        <dbReference type="ARBA" id="ARBA00022676"/>
    </source>
</evidence>
<dbReference type="NCBIfam" id="TIGR00696">
    <property type="entry name" value="wecG_tagA_cpsF"/>
    <property type="match status" value="1"/>
</dbReference>
<evidence type="ECO:0000259" key="4">
    <source>
        <dbReference type="PROSITE" id="PS51462"/>
    </source>
</evidence>
<evidence type="ECO:0000313" key="5">
    <source>
        <dbReference type="EMBL" id="PJE75789.1"/>
    </source>
</evidence>
<dbReference type="PANTHER" id="PTHR34136">
    <property type="match status" value="1"/>
</dbReference>
<dbReference type="Pfam" id="PF03808">
    <property type="entry name" value="Glyco_tran_WecG"/>
    <property type="match status" value="1"/>
</dbReference>
<accession>A0A2M8LEB0</accession>
<name>A0A2M8LEB0_9BACT</name>
<organism evidence="5 6">
    <name type="scientific">Candidatus Uhrbacteria bacterium CG10_big_fil_rev_8_21_14_0_10_48_11</name>
    <dbReference type="NCBI Taxonomy" id="1975037"/>
    <lineage>
        <taxon>Bacteria</taxon>
        <taxon>Candidatus Uhriibacteriota</taxon>
    </lineage>
</organism>
<evidence type="ECO:0000256" key="2">
    <source>
        <dbReference type="ARBA" id="ARBA00022679"/>
    </source>
</evidence>
<evidence type="ECO:0000313" key="6">
    <source>
        <dbReference type="Proteomes" id="UP000231152"/>
    </source>
</evidence>
<proteinExistence type="predicted"/>
<dbReference type="PANTHER" id="PTHR34136:SF1">
    <property type="entry name" value="UDP-N-ACETYL-D-MANNOSAMINURONIC ACID TRANSFERASE"/>
    <property type="match status" value="1"/>
</dbReference>
<evidence type="ECO:0000256" key="3">
    <source>
        <dbReference type="ARBA" id="ARBA00022801"/>
    </source>
</evidence>
<protein>
    <recommendedName>
        <fullName evidence="4">Nudix hydrolase domain-containing protein</fullName>
    </recommendedName>
</protein>
<dbReference type="InterPro" id="IPR015797">
    <property type="entry name" value="NUDIX_hydrolase-like_dom_sf"/>
</dbReference>
<sequence length="446" mass="51405">MPTWRHPRGRQQKLIFTAATLGPKGLGIRFARRYLCVMRHSCFRIVLDDISLEAASASVARWCNETEQRYVVTPNPEMVVLAHADAEFRRALNEAVMALPDGIGLVLACRAVYGLRLKRVTGIDFLVTLLTDLPKQHSFFFLGATSSVLTKATEIAKKKFHATVAGAFAPPLGTYQYQNSFSVLNDHEHEAVIERIQKTKPTVLIVALGHGQQEKWMHTFLKDCPSVKVAIGVGGSLDILAGRVRRAPKLMRRFGVEWLWRLLREPWRINRIRRAIIGFPLLVMRWMFSVSLRYRTSVVGFIMNKQGKVLVVERKDQPGHWQLPQGGVEPGERLSLAIQRELYEELGTDKFEVLGRTRKNVYRYSWKTRYQNNELLSVNNRRYGYRGQKQTIFYLRFVGNDNDFALDQLEHVDWRWVEKKDIYSVVNPVRHAMLHIALDQLSHVNK</sequence>
<dbReference type="PROSITE" id="PS00893">
    <property type="entry name" value="NUDIX_BOX"/>
    <property type="match status" value="1"/>
</dbReference>
<keyword evidence="1" id="KW-0328">Glycosyltransferase</keyword>
<dbReference type="AlphaFoldDB" id="A0A2M8LEB0"/>
<dbReference type="InterPro" id="IPR004629">
    <property type="entry name" value="WecG_TagA_CpsF"/>
</dbReference>
<dbReference type="Gene3D" id="3.90.79.10">
    <property type="entry name" value="Nucleoside Triphosphate Pyrophosphohydrolase"/>
    <property type="match status" value="1"/>
</dbReference>